<evidence type="ECO:0000313" key="2">
    <source>
        <dbReference type="EMBL" id="MSU08893.1"/>
    </source>
</evidence>
<feature type="compositionally biased region" description="Polar residues" evidence="1">
    <location>
        <begin position="68"/>
        <end position="86"/>
    </location>
</feature>
<organism evidence="2 3">
    <name type="scientific">Anaerovibrio slackiae</name>
    <dbReference type="NCBI Taxonomy" id="2652309"/>
    <lineage>
        <taxon>Bacteria</taxon>
        <taxon>Bacillati</taxon>
        <taxon>Bacillota</taxon>
        <taxon>Negativicutes</taxon>
        <taxon>Selenomonadales</taxon>
        <taxon>Selenomonadaceae</taxon>
        <taxon>Anaerovibrio</taxon>
    </lineage>
</organism>
<dbReference type="RefSeq" id="WP_154407058.1">
    <property type="nucleotide sequence ID" value="NZ_VUNR01000013.1"/>
</dbReference>
<dbReference type="Proteomes" id="UP000433181">
    <property type="component" value="Unassembled WGS sequence"/>
</dbReference>
<feature type="compositionally biased region" description="Acidic residues" evidence="1">
    <location>
        <begin position="87"/>
        <end position="100"/>
    </location>
</feature>
<evidence type="ECO:0000256" key="1">
    <source>
        <dbReference type="SAM" id="MobiDB-lite"/>
    </source>
</evidence>
<evidence type="ECO:0000313" key="3">
    <source>
        <dbReference type="Proteomes" id="UP000433181"/>
    </source>
</evidence>
<feature type="compositionally biased region" description="Acidic residues" evidence="1">
    <location>
        <begin position="14"/>
        <end position="24"/>
    </location>
</feature>
<reference evidence="2 3" key="1">
    <citation type="submission" date="2019-08" db="EMBL/GenBank/DDBJ databases">
        <title>In-depth cultivation of the pig gut microbiome towards novel bacterial diversity and tailored functional studies.</title>
        <authorList>
            <person name="Wylensek D."/>
            <person name="Hitch T.C.A."/>
            <person name="Clavel T."/>
        </authorList>
    </citation>
    <scope>NUCLEOTIDE SEQUENCE [LARGE SCALE GENOMIC DNA]</scope>
    <source>
        <strain evidence="2 3">WCA-693-APC-5D-A</strain>
    </source>
</reference>
<dbReference type="AlphaFoldDB" id="A0A6I2UBJ5"/>
<keyword evidence="3" id="KW-1185">Reference proteome</keyword>
<dbReference type="EMBL" id="VUNR01000013">
    <property type="protein sequence ID" value="MSU08893.1"/>
    <property type="molecule type" value="Genomic_DNA"/>
</dbReference>
<protein>
    <submittedName>
        <fullName evidence="2">Uncharacterized protein</fullName>
    </submittedName>
</protein>
<dbReference type="GeneID" id="96778825"/>
<proteinExistence type="predicted"/>
<feature type="compositionally biased region" description="Acidic residues" evidence="1">
    <location>
        <begin position="39"/>
        <end position="48"/>
    </location>
</feature>
<feature type="compositionally biased region" description="Basic and acidic residues" evidence="1">
    <location>
        <begin position="56"/>
        <end position="67"/>
    </location>
</feature>
<accession>A0A6I2UBJ5</accession>
<feature type="region of interest" description="Disordered" evidence="1">
    <location>
        <begin position="12"/>
        <end position="115"/>
    </location>
</feature>
<comment type="caution">
    <text evidence="2">The sequence shown here is derived from an EMBL/GenBank/DDBJ whole genome shotgun (WGS) entry which is preliminary data.</text>
</comment>
<name>A0A6I2UBJ5_9FIRM</name>
<gene>
    <name evidence="2" type="ORF">FYJ84_07845</name>
</gene>
<sequence length="392" mass="44134">MSRMNFVFDLQMFAEDDEHVDDNANEGVVEEKAGNASGSEEENFEVPDELAGIPEDIAREIVAEHEQNQQSPEESDNNAEGNSSDSTAEDGSDNNHDDEELVPKEPIPYVRFKQQVDKNRQLEELVKNLQQRLESGSQGDVNQSSQAPNMQVVNVAQPQNQQAADSTQQAMPILNDDVAAKIQQAIDSEAMQLSGVTAEEIAGFKYLDDDDKRKQTWETARRMAQNNVMQKIAMARQQQMEQSRRVIAQHNQAVLDYNSFAQKEFKDPEYKNIMQYATNEYFEKETGQTEQGVIAAAYSRIEHNTASPQDIALIKRYYTDAKNSYMARYGKSNKNNNVLSKVKQGKAFPRSSTIDGAGTDTGGVTLETLSKMLEDKPFDEIPKEYQEMLLGY</sequence>